<gene>
    <name evidence="12" type="primary">tig</name>
    <name evidence="17" type="ORF">DFP90_101122</name>
</gene>
<evidence type="ECO:0000256" key="14">
    <source>
        <dbReference type="RuleBase" id="RU003914"/>
    </source>
</evidence>
<comment type="similarity">
    <text evidence="2 12 14">Belongs to the FKBP-type PPIase family. Tig subfamily.</text>
</comment>
<dbReference type="InterPro" id="IPR046357">
    <property type="entry name" value="PPIase_dom_sf"/>
</dbReference>
<dbReference type="GO" id="GO:0003755">
    <property type="term" value="F:peptidyl-prolyl cis-trans isomerase activity"/>
    <property type="evidence" value="ECO:0007669"/>
    <property type="project" value="UniProtKB-UniRule"/>
</dbReference>
<evidence type="ECO:0000256" key="12">
    <source>
        <dbReference type="HAMAP-Rule" id="MF_00303"/>
    </source>
</evidence>
<comment type="domain">
    <text evidence="12">Consists of 3 domains; the N-terminus binds the ribosome, the middle domain has PPIase activity, while the C-terminus has intrinsic chaperone activity on its own.</text>
</comment>
<keyword evidence="12" id="KW-0963">Cytoplasm</keyword>
<evidence type="ECO:0000313" key="17">
    <source>
        <dbReference type="EMBL" id="RED53336.1"/>
    </source>
</evidence>
<dbReference type="FunFam" id="3.10.50.40:FF:000001">
    <property type="entry name" value="Trigger factor"/>
    <property type="match status" value="1"/>
</dbReference>
<evidence type="ECO:0000256" key="11">
    <source>
        <dbReference type="ARBA" id="ARBA00029986"/>
    </source>
</evidence>
<dbReference type="GO" id="GO:0015031">
    <property type="term" value="P:protein transport"/>
    <property type="evidence" value="ECO:0007669"/>
    <property type="project" value="UniProtKB-UniRule"/>
</dbReference>
<organism evidence="17 18">
    <name type="scientific">Aestuariispira insulae</name>
    <dbReference type="NCBI Taxonomy" id="1461337"/>
    <lineage>
        <taxon>Bacteria</taxon>
        <taxon>Pseudomonadati</taxon>
        <taxon>Pseudomonadota</taxon>
        <taxon>Alphaproteobacteria</taxon>
        <taxon>Rhodospirillales</taxon>
        <taxon>Kiloniellaceae</taxon>
        <taxon>Aestuariispira</taxon>
    </lineage>
</organism>
<evidence type="ECO:0000256" key="4">
    <source>
        <dbReference type="ARBA" id="ARBA00016902"/>
    </source>
</evidence>
<keyword evidence="7 12" id="KW-0143">Chaperone</keyword>
<evidence type="ECO:0000256" key="15">
    <source>
        <dbReference type="SAM" id="MobiDB-lite"/>
    </source>
</evidence>
<evidence type="ECO:0000256" key="9">
    <source>
        <dbReference type="ARBA" id="ARBA00023306"/>
    </source>
</evidence>
<dbReference type="InterPro" id="IPR001179">
    <property type="entry name" value="PPIase_FKBP_dom"/>
</dbReference>
<dbReference type="EC" id="5.2.1.8" evidence="3 12"/>
<dbReference type="Pfam" id="PF05697">
    <property type="entry name" value="Trigger_N"/>
    <property type="match status" value="1"/>
</dbReference>
<dbReference type="GO" id="GO:0043335">
    <property type="term" value="P:protein unfolding"/>
    <property type="evidence" value="ECO:0007669"/>
    <property type="project" value="TreeGrafter"/>
</dbReference>
<dbReference type="Gene3D" id="1.10.3120.10">
    <property type="entry name" value="Trigger factor, C-terminal domain"/>
    <property type="match status" value="1"/>
</dbReference>
<evidence type="ECO:0000256" key="3">
    <source>
        <dbReference type="ARBA" id="ARBA00013194"/>
    </source>
</evidence>
<evidence type="ECO:0000313" key="18">
    <source>
        <dbReference type="Proteomes" id="UP000256845"/>
    </source>
</evidence>
<evidence type="ECO:0000256" key="6">
    <source>
        <dbReference type="ARBA" id="ARBA00023110"/>
    </source>
</evidence>
<comment type="catalytic activity">
    <reaction evidence="1 12 13">
        <text>[protein]-peptidylproline (omega=180) = [protein]-peptidylproline (omega=0)</text>
        <dbReference type="Rhea" id="RHEA:16237"/>
        <dbReference type="Rhea" id="RHEA-COMP:10747"/>
        <dbReference type="Rhea" id="RHEA-COMP:10748"/>
        <dbReference type="ChEBI" id="CHEBI:83833"/>
        <dbReference type="ChEBI" id="CHEBI:83834"/>
        <dbReference type="EC" id="5.2.1.8"/>
    </reaction>
</comment>
<evidence type="ECO:0000256" key="13">
    <source>
        <dbReference type="PROSITE-ProRule" id="PRU00277"/>
    </source>
</evidence>
<dbReference type="Gene3D" id="3.10.50.40">
    <property type="match status" value="1"/>
</dbReference>
<dbReference type="AlphaFoldDB" id="A0A3D9HWQ1"/>
<dbReference type="SUPFAM" id="SSF54534">
    <property type="entry name" value="FKBP-like"/>
    <property type="match status" value="1"/>
</dbReference>
<dbReference type="PANTHER" id="PTHR30560:SF3">
    <property type="entry name" value="TRIGGER FACTOR-LIKE PROTEIN TIG, CHLOROPLASTIC"/>
    <property type="match status" value="1"/>
</dbReference>
<evidence type="ECO:0000256" key="5">
    <source>
        <dbReference type="ARBA" id="ARBA00022618"/>
    </source>
</evidence>
<dbReference type="EMBL" id="QRDW01000001">
    <property type="protein sequence ID" value="RED53336.1"/>
    <property type="molecule type" value="Genomic_DNA"/>
</dbReference>
<comment type="function">
    <text evidence="10 12">Involved in protein export. Acts as a chaperone by maintaining the newly synthesized protein in an open conformation. Functions as a peptidyl-prolyl cis-trans isomerase.</text>
</comment>
<dbReference type="HAMAP" id="MF_00303">
    <property type="entry name" value="Trigger_factor_Tig"/>
    <property type="match status" value="1"/>
</dbReference>
<comment type="subcellular location">
    <subcellularLocation>
        <location evidence="12">Cytoplasm</location>
    </subcellularLocation>
    <text evidence="12">About half TF is bound to the ribosome near the polypeptide exit tunnel while the other half is free in the cytoplasm.</text>
</comment>
<proteinExistence type="inferred from homology"/>
<sequence>MQISEIKNEGLSREYSVTISAADIDKRIDGRLQEVGSTIKIPGFRPGKVPMAILRQRFSKSVMGEVLEAAVNESSQEVLRQNELRPAMQPKIEIDSFDEGKDLIYKMGVECMPEIKEMDFGKIELTRLKAKVDDKEIEEAVERIAKDFRKSEPIAKARKMKSGDVAVIDFKGSVDGVEFPGGAGEGHHLELGSNSFIPGFEEQLVGAKAGDDLDVKVTFPAEYHSEDLAGKDAVFAVSVKETREYVDQEINDEFAKSLGLEDLDQLKGQVRERMENDYNQVSRTRLKRELLDALHEGHEFDVPAGMVEQEFEQIWKQFEQARDAGQLDESETSKGEDELKAEYREIAERRVALGLLLSELGTKNNIQVTQDDLNRAMVQEAQKYPGQEAQVFEFYQKNPEALANLQAPIFEEKVVDFLLEMAKISDTEVSVEELMKDPDEEDAPAPKAKKTKAKKAASKKAAAKKTAAKKAD</sequence>
<dbReference type="GO" id="GO:0044183">
    <property type="term" value="F:protein folding chaperone"/>
    <property type="evidence" value="ECO:0007669"/>
    <property type="project" value="TreeGrafter"/>
</dbReference>
<keyword evidence="5 12" id="KW-0132">Cell division</keyword>
<feature type="domain" description="PPIase FKBP-type" evidence="16">
    <location>
        <begin position="163"/>
        <end position="245"/>
    </location>
</feature>
<dbReference type="NCBIfam" id="TIGR00115">
    <property type="entry name" value="tig"/>
    <property type="match status" value="1"/>
</dbReference>
<dbReference type="SUPFAM" id="SSF102735">
    <property type="entry name" value="Trigger factor ribosome-binding domain"/>
    <property type="match status" value="1"/>
</dbReference>
<dbReference type="Gene3D" id="3.30.70.1050">
    <property type="entry name" value="Trigger factor ribosome-binding domain"/>
    <property type="match status" value="1"/>
</dbReference>
<protein>
    <recommendedName>
        <fullName evidence="4 12">Trigger factor</fullName>
        <shortName evidence="12">TF</shortName>
        <ecNumber evidence="3 12">5.2.1.8</ecNumber>
    </recommendedName>
    <alternativeName>
        <fullName evidence="11 12">PPIase</fullName>
    </alternativeName>
</protein>
<name>A0A3D9HWQ1_9PROT</name>
<dbReference type="PANTHER" id="PTHR30560">
    <property type="entry name" value="TRIGGER FACTOR CHAPERONE AND PEPTIDYL-PROLYL CIS/TRANS ISOMERASE"/>
    <property type="match status" value="1"/>
</dbReference>
<dbReference type="InterPro" id="IPR008881">
    <property type="entry name" value="Trigger_fac_ribosome-bd_bac"/>
</dbReference>
<dbReference type="OrthoDB" id="9767721at2"/>
<keyword evidence="8 12" id="KW-0413">Isomerase</keyword>
<comment type="caution">
    <text evidence="17">The sequence shown here is derived from an EMBL/GenBank/DDBJ whole genome shotgun (WGS) entry which is preliminary data.</text>
</comment>
<accession>A0A3D9HWQ1</accession>
<evidence type="ECO:0000256" key="7">
    <source>
        <dbReference type="ARBA" id="ARBA00023186"/>
    </source>
</evidence>
<dbReference type="GO" id="GO:0051083">
    <property type="term" value="P:'de novo' cotranslational protein folding"/>
    <property type="evidence" value="ECO:0007669"/>
    <property type="project" value="TreeGrafter"/>
</dbReference>
<evidence type="ECO:0000259" key="16">
    <source>
        <dbReference type="PROSITE" id="PS50059"/>
    </source>
</evidence>
<dbReference type="InterPro" id="IPR037041">
    <property type="entry name" value="Trigger_fac_C_sf"/>
</dbReference>
<dbReference type="RefSeq" id="WP_115934490.1">
    <property type="nucleotide sequence ID" value="NZ_QRDW01000001.1"/>
</dbReference>
<keyword evidence="9 12" id="KW-0131">Cell cycle</keyword>
<dbReference type="SUPFAM" id="SSF109998">
    <property type="entry name" value="Triger factor/SurA peptide-binding domain-like"/>
    <property type="match status" value="1"/>
</dbReference>
<feature type="region of interest" description="Disordered" evidence="15">
    <location>
        <begin position="430"/>
        <end position="472"/>
    </location>
</feature>
<evidence type="ECO:0000256" key="10">
    <source>
        <dbReference type="ARBA" id="ARBA00024849"/>
    </source>
</evidence>
<evidence type="ECO:0000256" key="1">
    <source>
        <dbReference type="ARBA" id="ARBA00000971"/>
    </source>
</evidence>
<dbReference type="PROSITE" id="PS50059">
    <property type="entry name" value="FKBP_PPIASE"/>
    <property type="match status" value="1"/>
</dbReference>
<dbReference type="InterPro" id="IPR036611">
    <property type="entry name" value="Trigger_fac_ribosome-bd_sf"/>
</dbReference>
<dbReference type="GO" id="GO:0051301">
    <property type="term" value="P:cell division"/>
    <property type="evidence" value="ECO:0007669"/>
    <property type="project" value="UniProtKB-KW"/>
</dbReference>
<dbReference type="Pfam" id="PF00254">
    <property type="entry name" value="FKBP_C"/>
    <property type="match status" value="1"/>
</dbReference>
<dbReference type="InterPro" id="IPR005215">
    <property type="entry name" value="Trig_fac"/>
</dbReference>
<keyword evidence="18" id="KW-1185">Reference proteome</keyword>
<feature type="compositionally biased region" description="Basic residues" evidence="15">
    <location>
        <begin position="447"/>
        <end position="472"/>
    </location>
</feature>
<dbReference type="Proteomes" id="UP000256845">
    <property type="component" value="Unassembled WGS sequence"/>
</dbReference>
<evidence type="ECO:0000256" key="8">
    <source>
        <dbReference type="ARBA" id="ARBA00023235"/>
    </source>
</evidence>
<dbReference type="InterPro" id="IPR008880">
    <property type="entry name" value="Trigger_fac_C"/>
</dbReference>
<dbReference type="GO" id="GO:0043022">
    <property type="term" value="F:ribosome binding"/>
    <property type="evidence" value="ECO:0007669"/>
    <property type="project" value="TreeGrafter"/>
</dbReference>
<reference evidence="17 18" key="1">
    <citation type="submission" date="2018-07" db="EMBL/GenBank/DDBJ databases">
        <title>Genomic Encyclopedia of Type Strains, Phase III (KMG-III): the genomes of soil and plant-associated and newly described type strains.</title>
        <authorList>
            <person name="Whitman W."/>
        </authorList>
    </citation>
    <scope>NUCLEOTIDE SEQUENCE [LARGE SCALE GENOMIC DNA]</scope>
    <source>
        <strain evidence="17 18">CECT 8488</strain>
    </source>
</reference>
<keyword evidence="6 12" id="KW-0697">Rotamase</keyword>
<dbReference type="PIRSF" id="PIRSF003095">
    <property type="entry name" value="Trigger_factor"/>
    <property type="match status" value="1"/>
</dbReference>
<dbReference type="InterPro" id="IPR027304">
    <property type="entry name" value="Trigger_fact/SurA_dom_sf"/>
</dbReference>
<dbReference type="Pfam" id="PF05698">
    <property type="entry name" value="Trigger_C"/>
    <property type="match status" value="1"/>
</dbReference>
<evidence type="ECO:0000256" key="2">
    <source>
        <dbReference type="ARBA" id="ARBA00005464"/>
    </source>
</evidence>
<dbReference type="GO" id="GO:0005737">
    <property type="term" value="C:cytoplasm"/>
    <property type="evidence" value="ECO:0007669"/>
    <property type="project" value="UniProtKB-SubCell"/>
</dbReference>